<dbReference type="PANTHER" id="PTHR47765">
    <property type="entry name" value="3'-5' EXONUCLEASE DOMAIN-CONTAINING PROTEIN"/>
    <property type="match status" value="1"/>
</dbReference>
<dbReference type="InterPro" id="IPR052408">
    <property type="entry name" value="Exonuclease_MUT-7-like"/>
</dbReference>
<keyword evidence="2" id="KW-0378">Hydrolase</keyword>
<evidence type="ECO:0000256" key="2">
    <source>
        <dbReference type="ARBA" id="ARBA00022801"/>
    </source>
</evidence>
<evidence type="ECO:0000313" key="6">
    <source>
        <dbReference type="RefSeq" id="XP_046587356.1"/>
    </source>
</evidence>
<reference evidence="6" key="1">
    <citation type="submission" date="2025-08" db="UniProtKB">
        <authorList>
            <consortium name="RefSeq"/>
        </authorList>
    </citation>
    <scope>IDENTIFICATION</scope>
    <source>
        <tissue evidence="6">Thorax and Abdomen</tissue>
    </source>
</reference>
<evidence type="ECO:0000256" key="3">
    <source>
        <dbReference type="ARBA" id="ARBA00022839"/>
    </source>
</evidence>
<dbReference type="InterPro" id="IPR002562">
    <property type="entry name" value="3'-5'_exonuclease_dom"/>
</dbReference>
<dbReference type="PANTHER" id="PTHR47765:SF2">
    <property type="entry name" value="EXONUCLEASE MUT-7 HOMOLOG"/>
    <property type="match status" value="1"/>
</dbReference>
<dbReference type="RefSeq" id="XP_046587356.1">
    <property type="nucleotide sequence ID" value="XM_046731400.1"/>
</dbReference>
<keyword evidence="5" id="KW-1185">Reference proteome</keyword>
<organism evidence="5 6">
    <name type="scientific">Neodiprion lecontei</name>
    <name type="common">Redheaded pine sawfly</name>
    <dbReference type="NCBI Taxonomy" id="441921"/>
    <lineage>
        <taxon>Eukaryota</taxon>
        <taxon>Metazoa</taxon>
        <taxon>Ecdysozoa</taxon>
        <taxon>Arthropoda</taxon>
        <taxon>Hexapoda</taxon>
        <taxon>Insecta</taxon>
        <taxon>Pterygota</taxon>
        <taxon>Neoptera</taxon>
        <taxon>Endopterygota</taxon>
        <taxon>Hymenoptera</taxon>
        <taxon>Tenthredinoidea</taxon>
        <taxon>Diprionidae</taxon>
        <taxon>Diprioninae</taxon>
        <taxon>Neodiprion</taxon>
    </lineage>
</organism>
<proteinExistence type="predicted"/>
<accession>A0ABM3FH65</accession>
<keyword evidence="1" id="KW-0540">Nuclease</keyword>
<sequence length="775" mass="88870">MITEKRYKDAAQYACILHLQSYFLNPEVLLLPLILQNKLTLVDDLLVNCMEAQKALITYLDDLLASGKNIETALEAFVDRNQIPEVKISTMQLRPMNKLVGRLAKQYNLPPEYCPNLNQRRGEGALKFLIYKRYVDCKIRGESWNEMVRETVGTDSRLQFELVKSLAQANDTKEALRWAKDYKMPKDQWPWALVDCAEVELEDLNTNPEVAAEENWDVEEDPIRYHTLHLPRGSIKIVNDTRTFEEFLTKGLKEVKIVGIDSEWKPSFGTKQSDLALIQIATKTTVYILDVISTGKELTDLWAKIGIMLFDNKNILKLGFGLAHDIGMIRESLPALASIKATGQGYMDLLHLWRKLTKEHCFQFPYKGDSAFTNESLSKLVELCMGHRLNKSDQFSNWERRPLRESQLTYAALDAYCLLEIFEVLRVQCARLDVAFNELCAETQHIPSKLPKKNLRKQAAKAGSGTSSISIHTAESSVQKFDQKNTENIKVEPWTGMQAAHEWRVVCDSMLGGLARQLRMCGCDCIYVEFDRRGDQSAKIAMQQKRVFLTRGSAYNRFAPSIGQGYCYRVLEDKPEDQLKEVLNNFRVLVMPKDIFSRCQICNYDEFVQVSRNTIFELEKSFTKIRHRNGHKFHQGAFRDVDNVTAASTATDSDTNLISNQDSTLIHEKRETFYNCNRTWRLTTETLDIASCATRHRVTVQLDKVPPNVLKNVEQFYICECCGKVYWDGSHMERTLNGNRYSMKVTIRASQGESVSCTTTTLIAHFRPICRHTNV</sequence>
<name>A0ABM3FH65_NEOLC</name>
<dbReference type="GeneID" id="107220433"/>
<keyword evidence="3 6" id="KW-0269">Exonuclease</keyword>
<protein>
    <submittedName>
        <fullName evidence="6">Exonuclease mut-7 homolog isoform X2</fullName>
    </submittedName>
</protein>
<evidence type="ECO:0000259" key="4">
    <source>
        <dbReference type="SMART" id="SM00474"/>
    </source>
</evidence>
<dbReference type="CDD" id="cd06146">
    <property type="entry name" value="mut-7_like_exo"/>
    <property type="match status" value="1"/>
</dbReference>
<dbReference type="SMART" id="SM00474">
    <property type="entry name" value="35EXOc"/>
    <property type="match status" value="1"/>
</dbReference>
<dbReference type="InterPro" id="IPR012337">
    <property type="entry name" value="RNaseH-like_sf"/>
</dbReference>
<dbReference type="InterPro" id="IPR037432">
    <property type="entry name" value="Mut-7_DEDDy_dom"/>
</dbReference>
<feature type="domain" description="3'-5' exonuclease" evidence="4">
    <location>
        <begin position="235"/>
        <end position="430"/>
    </location>
</feature>
<dbReference type="GO" id="GO:0004527">
    <property type="term" value="F:exonuclease activity"/>
    <property type="evidence" value="ECO:0007669"/>
    <property type="project" value="UniProtKB-KW"/>
</dbReference>
<dbReference type="InterPro" id="IPR002782">
    <property type="entry name" value="Mut7-C_RNAse_dom"/>
</dbReference>
<evidence type="ECO:0000313" key="5">
    <source>
        <dbReference type="Proteomes" id="UP000829291"/>
    </source>
</evidence>
<evidence type="ECO:0000256" key="1">
    <source>
        <dbReference type="ARBA" id="ARBA00022722"/>
    </source>
</evidence>
<dbReference type="Proteomes" id="UP000829291">
    <property type="component" value="Chromosome 2"/>
</dbReference>
<dbReference type="SUPFAM" id="SSF53098">
    <property type="entry name" value="Ribonuclease H-like"/>
    <property type="match status" value="1"/>
</dbReference>
<dbReference type="Pfam" id="PF01612">
    <property type="entry name" value="DNA_pol_A_exo1"/>
    <property type="match status" value="1"/>
</dbReference>
<gene>
    <name evidence="6" type="primary">LOC107220433</name>
</gene>
<dbReference type="InterPro" id="IPR036397">
    <property type="entry name" value="RNaseH_sf"/>
</dbReference>
<dbReference type="Pfam" id="PF01927">
    <property type="entry name" value="Mut7-C"/>
    <property type="match status" value="2"/>
</dbReference>
<dbReference type="Gene3D" id="3.30.420.10">
    <property type="entry name" value="Ribonuclease H-like superfamily/Ribonuclease H"/>
    <property type="match status" value="1"/>
</dbReference>